<keyword evidence="15" id="KW-1185">Reference proteome</keyword>
<sequence>MILVVCLFFCADPSPGTLVLSPGQELVLTCSGRVIVDGVKIRNSSNASRKNSSPGTTQTTPNIRSHTGDLIESAKHTTENAVSHGYSNHTNLTVAREPRGLGGTDTGYTAPPTAHIQPTTGEDDSTEEDEEEQKEGSRVTRDIKLRPYWNWMGRTVGKADRGVTGRTGATLSLSSLSLADSGTYTCQRGRERPSFWGPPLSQTEAFLPSRCSYSSQASRCWCTLDHNEDELRTVHVAYLCVTSVAGNATSNLLTFTPMSILKPDPPSNVSVRQEEGQEKRLKVTWSLPTSWKSHDYYYDLIYELKYRPLRSSSYQVCAGRQDKRSYLINDVMPGFEYLIQLRTKEEYDGLWSEWSTAVYASSWTGKYIHNSIKEKKPDLYCPLVVCISCCTAKYGNKWVRFTYFTQPLLFHFRHKDRFVSKLQSLSFVPRCGGSTQSLPSAPAAPEGQALVTLGPPRFKEPEGDNEDEEQQADKSTESLHFNNTSYFFLQR</sequence>
<evidence type="ECO:0000256" key="10">
    <source>
        <dbReference type="ARBA" id="ARBA00023319"/>
    </source>
</evidence>
<dbReference type="SMART" id="SM00409">
    <property type="entry name" value="IG"/>
    <property type="match status" value="1"/>
</dbReference>
<keyword evidence="8" id="KW-0675">Receptor</keyword>
<dbReference type="SUPFAM" id="SSF48726">
    <property type="entry name" value="Immunoglobulin"/>
    <property type="match status" value="1"/>
</dbReference>
<evidence type="ECO:0000256" key="2">
    <source>
        <dbReference type="ARBA" id="ARBA00010890"/>
    </source>
</evidence>
<reference evidence="14" key="2">
    <citation type="submission" date="2025-09" db="UniProtKB">
        <authorList>
            <consortium name="Ensembl"/>
        </authorList>
    </citation>
    <scope>IDENTIFICATION</scope>
</reference>
<evidence type="ECO:0000256" key="8">
    <source>
        <dbReference type="ARBA" id="ARBA00023170"/>
    </source>
</evidence>
<dbReference type="InterPro" id="IPR036179">
    <property type="entry name" value="Ig-like_dom_sf"/>
</dbReference>
<dbReference type="Pfam" id="PF09240">
    <property type="entry name" value="IL6Ra-bind"/>
    <property type="match status" value="1"/>
</dbReference>
<comment type="similarity">
    <text evidence="2">Belongs to the type I cytokine receptor family. Type 3 subfamily.</text>
</comment>
<protein>
    <recommendedName>
        <fullName evidence="13">Fibronectin type-III domain-containing protein</fullName>
    </recommendedName>
</protein>
<organism evidence="14 15">
    <name type="scientific">Mola mola</name>
    <name type="common">Ocean sunfish</name>
    <name type="synonym">Tetraodon mola</name>
    <dbReference type="NCBI Taxonomy" id="94237"/>
    <lineage>
        <taxon>Eukaryota</taxon>
        <taxon>Metazoa</taxon>
        <taxon>Chordata</taxon>
        <taxon>Craniata</taxon>
        <taxon>Vertebrata</taxon>
        <taxon>Euteleostomi</taxon>
        <taxon>Actinopterygii</taxon>
        <taxon>Neopterygii</taxon>
        <taxon>Teleostei</taxon>
        <taxon>Neoteleostei</taxon>
        <taxon>Acanthomorphata</taxon>
        <taxon>Eupercaria</taxon>
        <taxon>Tetraodontiformes</taxon>
        <taxon>Molidae</taxon>
        <taxon>Mola</taxon>
    </lineage>
</organism>
<dbReference type="PROSITE" id="PS01354">
    <property type="entry name" value="HEMATOPO_REC_L_F3"/>
    <property type="match status" value="1"/>
</dbReference>
<dbReference type="GO" id="GO:0004896">
    <property type="term" value="F:cytokine receptor activity"/>
    <property type="evidence" value="ECO:0007669"/>
    <property type="project" value="InterPro"/>
</dbReference>
<evidence type="ECO:0000256" key="12">
    <source>
        <dbReference type="SAM" id="SignalP"/>
    </source>
</evidence>
<proteinExistence type="inferred from homology"/>
<dbReference type="Gene3D" id="2.60.40.10">
    <property type="entry name" value="Immunoglobulins"/>
    <property type="match status" value="2"/>
</dbReference>
<keyword evidence="5" id="KW-1133">Transmembrane helix</keyword>
<feature type="domain" description="Fibronectin type-III" evidence="13">
    <location>
        <begin position="265"/>
        <end position="365"/>
    </location>
</feature>
<keyword evidence="10" id="KW-0393">Immunoglobulin domain</keyword>
<feature type="chain" id="PRO_5018741454" description="Fibronectin type-III domain-containing protein" evidence="12">
    <location>
        <begin position="17"/>
        <end position="491"/>
    </location>
</feature>
<feature type="region of interest" description="Disordered" evidence="11">
    <location>
        <begin position="44"/>
        <end position="65"/>
    </location>
</feature>
<keyword evidence="3" id="KW-0812">Transmembrane</keyword>
<dbReference type="AlphaFoldDB" id="A0A3Q3VQL8"/>
<feature type="region of interest" description="Disordered" evidence="11">
    <location>
        <begin position="436"/>
        <end position="478"/>
    </location>
</feature>
<dbReference type="InterPro" id="IPR003530">
    <property type="entry name" value="Hematopoietin_rcpt_L_F3_CS"/>
</dbReference>
<feature type="compositionally biased region" description="Polar residues" evidence="11">
    <location>
        <begin position="54"/>
        <end position="65"/>
    </location>
</feature>
<evidence type="ECO:0000313" key="15">
    <source>
        <dbReference type="Proteomes" id="UP000261620"/>
    </source>
</evidence>
<evidence type="ECO:0000256" key="6">
    <source>
        <dbReference type="ARBA" id="ARBA00023136"/>
    </source>
</evidence>
<evidence type="ECO:0000256" key="7">
    <source>
        <dbReference type="ARBA" id="ARBA00023157"/>
    </source>
</evidence>
<comment type="subcellular location">
    <subcellularLocation>
        <location evidence="1">Membrane</location>
        <topology evidence="1">Single-pass type I membrane protein</topology>
    </subcellularLocation>
</comment>
<keyword evidence="7" id="KW-1015">Disulfide bond</keyword>
<feature type="region of interest" description="Disordered" evidence="11">
    <location>
        <begin position="82"/>
        <end position="141"/>
    </location>
</feature>
<dbReference type="GO" id="GO:0016064">
    <property type="term" value="P:immunoglobulin mediated immune response"/>
    <property type="evidence" value="ECO:0007669"/>
    <property type="project" value="TreeGrafter"/>
</dbReference>
<feature type="compositionally biased region" description="Polar residues" evidence="11">
    <location>
        <begin position="82"/>
        <end position="93"/>
    </location>
</feature>
<keyword evidence="6" id="KW-0472">Membrane</keyword>
<dbReference type="InterPro" id="IPR013783">
    <property type="entry name" value="Ig-like_fold"/>
</dbReference>
<feature type="compositionally biased region" description="Low complexity" evidence="11">
    <location>
        <begin position="44"/>
        <end position="53"/>
    </location>
</feature>
<evidence type="ECO:0000256" key="9">
    <source>
        <dbReference type="ARBA" id="ARBA00023180"/>
    </source>
</evidence>
<reference evidence="14" key="1">
    <citation type="submission" date="2025-08" db="UniProtKB">
        <authorList>
            <consortium name="Ensembl"/>
        </authorList>
    </citation>
    <scope>IDENTIFICATION</scope>
</reference>
<evidence type="ECO:0000256" key="4">
    <source>
        <dbReference type="ARBA" id="ARBA00022729"/>
    </source>
</evidence>
<accession>A0A3Q3VQL8</accession>
<dbReference type="PANTHER" id="PTHR23037:SF22">
    <property type="entry name" value="CYTOKINE RECEPTOR COMMON SUBUNIT BETA"/>
    <property type="match status" value="1"/>
</dbReference>
<dbReference type="PROSITE" id="PS50853">
    <property type="entry name" value="FN3"/>
    <property type="match status" value="1"/>
</dbReference>
<evidence type="ECO:0000259" key="13">
    <source>
        <dbReference type="PROSITE" id="PS50853"/>
    </source>
</evidence>
<dbReference type="Proteomes" id="UP000261620">
    <property type="component" value="Unplaced"/>
</dbReference>
<keyword evidence="4 12" id="KW-0732">Signal</keyword>
<evidence type="ECO:0000256" key="11">
    <source>
        <dbReference type="SAM" id="MobiDB-lite"/>
    </source>
</evidence>
<dbReference type="SUPFAM" id="SSF49265">
    <property type="entry name" value="Fibronectin type III"/>
    <property type="match status" value="2"/>
</dbReference>
<dbReference type="GO" id="GO:0009897">
    <property type="term" value="C:external side of plasma membrane"/>
    <property type="evidence" value="ECO:0007669"/>
    <property type="project" value="TreeGrafter"/>
</dbReference>
<evidence type="ECO:0000256" key="1">
    <source>
        <dbReference type="ARBA" id="ARBA00004479"/>
    </source>
</evidence>
<evidence type="ECO:0000256" key="3">
    <source>
        <dbReference type="ARBA" id="ARBA00022692"/>
    </source>
</evidence>
<keyword evidence="9" id="KW-0325">Glycoprotein</keyword>
<evidence type="ECO:0000313" key="14">
    <source>
        <dbReference type="Ensembl" id="ENSMMOP00000004526.1"/>
    </source>
</evidence>
<dbReference type="PANTHER" id="PTHR23037">
    <property type="entry name" value="CYTOKINE RECEPTOR"/>
    <property type="match status" value="1"/>
</dbReference>
<feature type="signal peptide" evidence="12">
    <location>
        <begin position="1"/>
        <end position="16"/>
    </location>
</feature>
<dbReference type="InterPro" id="IPR015321">
    <property type="entry name" value="TypeI_recpt_CBD"/>
</dbReference>
<dbReference type="Ensembl" id="ENSMMOT00000004608.1">
    <property type="protein sequence ID" value="ENSMMOP00000004526.1"/>
    <property type="gene ID" value="ENSMMOG00000003603.1"/>
</dbReference>
<name>A0A3Q3VQL8_MOLML</name>
<dbReference type="InterPro" id="IPR036116">
    <property type="entry name" value="FN3_sf"/>
</dbReference>
<feature type="compositionally biased region" description="Acidic residues" evidence="11">
    <location>
        <begin position="121"/>
        <end position="133"/>
    </location>
</feature>
<dbReference type="InterPro" id="IPR003599">
    <property type="entry name" value="Ig_sub"/>
</dbReference>
<evidence type="ECO:0000256" key="5">
    <source>
        <dbReference type="ARBA" id="ARBA00022989"/>
    </source>
</evidence>
<dbReference type="InterPro" id="IPR003961">
    <property type="entry name" value="FN3_dom"/>
</dbReference>